<dbReference type="GO" id="GO:0061733">
    <property type="term" value="F:protein-lysine-acetyltransferase activity"/>
    <property type="evidence" value="ECO:0007669"/>
    <property type="project" value="TreeGrafter"/>
</dbReference>
<protein>
    <recommendedName>
        <fullName evidence="14">N-acetyltransferase ECO1</fullName>
    </recommendedName>
</protein>
<accession>A0A0W4ZH74</accession>
<comment type="subcellular location">
    <subcellularLocation>
        <location evidence="1">Nucleus</location>
    </subcellularLocation>
</comment>
<dbReference type="EMBL" id="LFVZ01000009">
    <property type="protein sequence ID" value="KTW27724.1"/>
    <property type="molecule type" value="Genomic_DNA"/>
</dbReference>
<evidence type="ECO:0000256" key="4">
    <source>
        <dbReference type="ARBA" id="ARBA00022723"/>
    </source>
</evidence>
<evidence type="ECO:0000256" key="2">
    <source>
        <dbReference type="ARBA" id="ARBA00005816"/>
    </source>
</evidence>
<keyword evidence="5" id="KW-0863">Zinc-finger</keyword>
<dbReference type="Pfam" id="PF13880">
    <property type="entry name" value="Acetyltransf_13"/>
    <property type="match status" value="1"/>
</dbReference>
<evidence type="ECO:0000259" key="11">
    <source>
        <dbReference type="Pfam" id="PF13880"/>
    </source>
</evidence>
<dbReference type="Pfam" id="PF13878">
    <property type="entry name" value="zf-C2H2_3"/>
    <property type="match status" value="1"/>
</dbReference>
<proteinExistence type="inferred from homology"/>
<feature type="domain" description="N-acetyltransferase ESCO acetyl-transferase" evidence="11">
    <location>
        <begin position="260"/>
        <end position="325"/>
    </location>
</feature>
<feature type="domain" description="N-acetyltransferase ESCO zinc-finger" evidence="10">
    <location>
        <begin position="106"/>
        <end position="142"/>
    </location>
</feature>
<keyword evidence="4" id="KW-0479">Metal-binding</keyword>
<evidence type="ECO:0000256" key="6">
    <source>
        <dbReference type="ARBA" id="ARBA00022833"/>
    </source>
</evidence>
<dbReference type="OrthoDB" id="428854at2759"/>
<comment type="similarity">
    <text evidence="2">Belongs to the acetyltransferase family. ECO subfamily.</text>
</comment>
<keyword evidence="8" id="KW-0131">Cell cycle</keyword>
<dbReference type="VEuPathDB" id="FungiDB:T552_02164"/>
<comment type="caution">
    <text evidence="12">The sequence shown here is derived from an EMBL/GenBank/DDBJ whole genome shotgun (WGS) entry which is preliminary data.</text>
</comment>
<keyword evidence="9" id="KW-0012">Acyltransferase</keyword>
<evidence type="ECO:0000256" key="1">
    <source>
        <dbReference type="ARBA" id="ARBA00004123"/>
    </source>
</evidence>
<organism evidence="12 13">
    <name type="scientific">Pneumocystis carinii (strain B80)</name>
    <name type="common">Rat pneumocystis pneumonia agent</name>
    <name type="synonym">Pneumocystis carinii f. sp. carinii</name>
    <dbReference type="NCBI Taxonomy" id="1408658"/>
    <lineage>
        <taxon>Eukaryota</taxon>
        <taxon>Fungi</taxon>
        <taxon>Dikarya</taxon>
        <taxon>Ascomycota</taxon>
        <taxon>Taphrinomycotina</taxon>
        <taxon>Pneumocystomycetes</taxon>
        <taxon>Pneumocystaceae</taxon>
        <taxon>Pneumocystis</taxon>
    </lineage>
</organism>
<keyword evidence="7" id="KW-0539">Nucleus</keyword>
<dbReference type="InterPro" id="IPR028005">
    <property type="entry name" value="AcTrfase_ESCO_Znf_dom"/>
</dbReference>
<evidence type="ECO:0000256" key="9">
    <source>
        <dbReference type="ARBA" id="ARBA00023315"/>
    </source>
</evidence>
<gene>
    <name evidence="12" type="ORF">T552_02164</name>
</gene>
<dbReference type="GeneID" id="28936922"/>
<keyword evidence="3" id="KW-0808">Transferase</keyword>
<sequence length="328" mass="37732">MSKEVFEVINNIDFQRRPLRTYQRQKTPDLETIEGKKREIKTPLSLCLKRYYNENFEVEDPRKIHSSPIKSVNSTEKNRVYEWKLGKKKDNHKKRKIFEAKTKFTQLCLDLLPSRVTCSECGMSYTKGSADDETVHVKFHAKSIGGIDYPITNSIKEIWRENFTSNKIIMITMSSPLSEIKKAKKVLSVVDLELGSASPFPSSMNEHDHLAKQYKFFLYLKGKKCIGLILVEPIQSAYPVYPSSSQSTSITLKPEALSTYIMGVSRIWVCRTYRRGKIATLLLDIACNHFIYGMTVKKHEVAFSQPSESGKLFIENWAGKNFSVYIEN</sequence>
<evidence type="ECO:0000256" key="3">
    <source>
        <dbReference type="ARBA" id="ARBA00022679"/>
    </source>
</evidence>
<reference evidence="13" key="1">
    <citation type="journal article" date="2016" name="Nat. Commun.">
        <title>Genome analysis of three Pneumocystis species reveals adaptation mechanisms to life exclusively in mammalian hosts.</title>
        <authorList>
            <person name="Ma L."/>
            <person name="Chen Z."/>
            <person name="Huang D.W."/>
            <person name="Kutty G."/>
            <person name="Ishihara M."/>
            <person name="Wang H."/>
            <person name="Abouelleil A."/>
            <person name="Bishop L."/>
            <person name="Davey E."/>
            <person name="Deng R."/>
            <person name="Deng X."/>
            <person name="Fan L."/>
            <person name="Fantoni G."/>
            <person name="Fitzgerald M."/>
            <person name="Gogineni E."/>
            <person name="Goldberg J.M."/>
            <person name="Handley G."/>
            <person name="Hu X."/>
            <person name="Huber C."/>
            <person name="Jiao X."/>
            <person name="Jones K."/>
            <person name="Levin J.Z."/>
            <person name="Liu Y."/>
            <person name="Macdonald P."/>
            <person name="Melnikov A."/>
            <person name="Raley C."/>
            <person name="Sassi M."/>
            <person name="Sherman B.T."/>
            <person name="Song X."/>
            <person name="Sykes S."/>
            <person name="Tran B."/>
            <person name="Walsh L."/>
            <person name="Xia Y."/>
            <person name="Yang J."/>
            <person name="Young S."/>
            <person name="Zeng Q."/>
            <person name="Zheng X."/>
            <person name="Stephens R."/>
            <person name="Nusbaum C."/>
            <person name="Birren B.W."/>
            <person name="Azadi P."/>
            <person name="Lempicki R.A."/>
            <person name="Cuomo C.A."/>
            <person name="Kovacs J.A."/>
        </authorList>
    </citation>
    <scope>NUCLEOTIDE SEQUENCE [LARGE SCALE GENOMIC DNA]</scope>
    <source>
        <strain evidence="13">B80</strain>
    </source>
</reference>
<evidence type="ECO:0000313" key="13">
    <source>
        <dbReference type="Proteomes" id="UP000054454"/>
    </source>
</evidence>
<keyword evidence="13" id="KW-1185">Reference proteome</keyword>
<evidence type="ECO:0000313" key="12">
    <source>
        <dbReference type="EMBL" id="KTW27724.1"/>
    </source>
</evidence>
<dbReference type="Proteomes" id="UP000054454">
    <property type="component" value="Unassembled WGS sequence"/>
</dbReference>
<dbReference type="AlphaFoldDB" id="A0A0W4ZH74"/>
<evidence type="ECO:0000256" key="8">
    <source>
        <dbReference type="ARBA" id="ARBA00023306"/>
    </source>
</evidence>
<dbReference type="PANTHER" id="PTHR45884">
    <property type="entry name" value="N-ACETYLTRANSFERASE ECO"/>
    <property type="match status" value="1"/>
</dbReference>
<dbReference type="GO" id="GO:0000785">
    <property type="term" value="C:chromatin"/>
    <property type="evidence" value="ECO:0007669"/>
    <property type="project" value="TreeGrafter"/>
</dbReference>
<evidence type="ECO:0000256" key="7">
    <source>
        <dbReference type="ARBA" id="ARBA00023242"/>
    </source>
</evidence>
<dbReference type="RefSeq" id="XP_018225606.1">
    <property type="nucleotide sequence ID" value="XM_018370719.1"/>
</dbReference>
<dbReference type="GO" id="GO:0008270">
    <property type="term" value="F:zinc ion binding"/>
    <property type="evidence" value="ECO:0007669"/>
    <property type="project" value="UniProtKB-KW"/>
</dbReference>
<evidence type="ECO:0008006" key="14">
    <source>
        <dbReference type="Google" id="ProtNLM"/>
    </source>
</evidence>
<dbReference type="GO" id="GO:0005634">
    <property type="term" value="C:nucleus"/>
    <property type="evidence" value="ECO:0007669"/>
    <property type="project" value="UniProtKB-SubCell"/>
</dbReference>
<name>A0A0W4ZH74_PNEC8</name>
<keyword evidence="6" id="KW-0862">Zinc</keyword>
<dbReference type="PANTHER" id="PTHR45884:SF2">
    <property type="entry name" value="N-ACETYLTRANSFERASE ECO"/>
    <property type="match status" value="1"/>
</dbReference>
<evidence type="ECO:0000259" key="10">
    <source>
        <dbReference type="Pfam" id="PF13878"/>
    </source>
</evidence>
<evidence type="ECO:0000256" key="5">
    <source>
        <dbReference type="ARBA" id="ARBA00022771"/>
    </source>
</evidence>
<dbReference type="GO" id="GO:0007064">
    <property type="term" value="P:mitotic sister chromatid cohesion"/>
    <property type="evidence" value="ECO:0007669"/>
    <property type="project" value="TreeGrafter"/>
</dbReference>
<dbReference type="InterPro" id="IPR028009">
    <property type="entry name" value="ESCO_Acetyltransf_dom"/>
</dbReference>